<dbReference type="Gene3D" id="1.10.287.70">
    <property type="match status" value="1"/>
</dbReference>
<keyword evidence="6 9" id="KW-0472">Membrane</keyword>
<evidence type="ECO:0000313" key="11">
    <source>
        <dbReference type="EMBL" id="KAJ8928949.1"/>
    </source>
</evidence>
<dbReference type="EMBL" id="JANEYF010005188">
    <property type="protein sequence ID" value="KAJ8928949.1"/>
    <property type="molecule type" value="Genomic_DNA"/>
</dbReference>
<gene>
    <name evidence="11" type="ORF">NQ314_018419</name>
</gene>
<evidence type="ECO:0000256" key="3">
    <source>
        <dbReference type="ARBA" id="ARBA00022475"/>
    </source>
</evidence>
<dbReference type="PANTHER" id="PTHR42643:SF33">
    <property type="entry name" value="GLUTAMATE RECEPTOR 2-LIKE PROTEIN"/>
    <property type="match status" value="1"/>
</dbReference>
<keyword evidence="12" id="KW-1185">Reference proteome</keyword>
<keyword evidence="7" id="KW-0675">Receptor</keyword>
<sequence length="364" mass="42379">MIGDLMNGRADISGTTAFIQLERMEYLKYIIPTTYDTLRIVFRAPPLSYTANVFILPFNIIVWCSFFLILTISGIFFYIIVLYEWEYNIKVDKQRRNRLKPSLLEVILSQVSAVTQRGGYLEPNTFSGRAVLIVIFILCMFMYTAFSGYIVVLLQYTSDSIKDLESLYNSKIEIGVEDTVYNRYYFTTPSKETNETYRKLIYNNRVAPKGQEPNYFSAKDGMKKVRNEFFAFHVELGTAYHLIRETFKDDEKCKIKDVDTIIKSEEPYLSVPKNSVYVDIFLVGFRRFFETGLHKREYNKLFAPKPECHGRRGNYVSVGLIDCYFPFLIFGIGVLISWILFLIEVLVNTLTKKTETSSTLQYLN</sequence>
<dbReference type="InterPro" id="IPR052192">
    <property type="entry name" value="Insect_Ionotropic_Sensory_Rcpt"/>
</dbReference>
<dbReference type="PANTHER" id="PTHR42643">
    <property type="entry name" value="IONOTROPIC RECEPTOR 20A-RELATED"/>
    <property type="match status" value="1"/>
</dbReference>
<dbReference type="AlphaFoldDB" id="A0AAV8WR02"/>
<organism evidence="11 12">
    <name type="scientific">Rhamnusium bicolor</name>
    <dbReference type="NCBI Taxonomy" id="1586634"/>
    <lineage>
        <taxon>Eukaryota</taxon>
        <taxon>Metazoa</taxon>
        <taxon>Ecdysozoa</taxon>
        <taxon>Arthropoda</taxon>
        <taxon>Hexapoda</taxon>
        <taxon>Insecta</taxon>
        <taxon>Pterygota</taxon>
        <taxon>Neoptera</taxon>
        <taxon>Endopterygota</taxon>
        <taxon>Coleoptera</taxon>
        <taxon>Polyphaga</taxon>
        <taxon>Cucujiformia</taxon>
        <taxon>Chrysomeloidea</taxon>
        <taxon>Cerambycidae</taxon>
        <taxon>Lepturinae</taxon>
        <taxon>Rhagiini</taxon>
        <taxon>Rhamnusium</taxon>
    </lineage>
</organism>
<dbReference type="InterPro" id="IPR001320">
    <property type="entry name" value="Iontro_rcpt_C"/>
</dbReference>
<keyword evidence="4 9" id="KW-0812">Transmembrane</keyword>
<evidence type="ECO:0000256" key="8">
    <source>
        <dbReference type="ARBA" id="ARBA00023180"/>
    </source>
</evidence>
<proteinExistence type="inferred from homology"/>
<feature type="transmembrane region" description="Helical" evidence="9">
    <location>
        <begin position="130"/>
        <end position="156"/>
    </location>
</feature>
<evidence type="ECO:0000256" key="9">
    <source>
        <dbReference type="SAM" id="Phobius"/>
    </source>
</evidence>
<evidence type="ECO:0000259" key="10">
    <source>
        <dbReference type="Pfam" id="PF00060"/>
    </source>
</evidence>
<reference evidence="11" key="1">
    <citation type="journal article" date="2023" name="Insect Mol. Biol.">
        <title>Genome sequencing provides insights into the evolution of gene families encoding plant cell wall-degrading enzymes in longhorned beetles.</title>
        <authorList>
            <person name="Shin N.R."/>
            <person name="Okamura Y."/>
            <person name="Kirsch R."/>
            <person name="Pauchet Y."/>
        </authorList>
    </citation>
    <scope>NUCLEOTIDE SEQUENCE</scope>
    <source>
        <strain evidence="11">RBIC_L_NR</strain>
    </source>
</reference>
<dbReference type="GO" id="GO:0005886">
    <property type="term" value="C:plasma membrane"/>
    <property type="evidence" value="ECO:0007669"/>
    <property type="project" value="UniProtKB-SubCell"/>
</dbReference>
<feature type="transmembrane region" description="Helical" evidence="9">
    <location>
        <begin position="324"/>
        <end position="347"/>
    </location>
</feature>
<protein>
    <recommendedName>
        <fullName evidence="10">Ionotropic glutamate receptor C-terminal domain-containing protein</fullName>
    </recommendedName>
</protein>
<feature type="domain" description="Ionotropic glutamate receptor C-terminal" evidence="10">
    <location>
        <begin position="62"/>
        <end position="333"/>
    </location>
</feature>
<evidence type="ECO:0000256" key="1">
    <source>
        <dbReference type="ARBA" id="ARBA00004651"/>
    </source>
</evidence>
<dbReference type="GO" id="GO:0050906">
    <property type="term" value="P:detection of stimulus involved in sensory perception"/>
    <property type="evidence" value="ECO:0007669"/>
    <property type="project" value="UniProtKB-ARBA"/>
</dbReference>
<evidence type="ECO:0000256" key="4">
    <source>
        <dbReference type="ARBA" id="ARBA00022692"/>
    </source>
</evidence>
<keyword evidence="5 9" id="KW-1133">Transmembrane helix</keyword>
<keyword evidence="8" id="KW-0325">Glycoprotein</keyword>
<keyword evidence="3" id="KW-1003">Cell membrane</keyword>
<dbReference type="GO" id="GO:0015276">
    <property type="term" value="F:ligand-gated monoatomic ion channel activity"/>
    <property type="evidence" value="ECO:0007669"/>
    <property type="project" value="InterPro"/>
</dbReference>
<dbReference type="Proteomes" id="UP001162156">
    <property type="component" value="Unassembled WGS sequence"/>
</dbReference>
<dbReference type="SUPFAM" id="SSF53850">
    <property type="entry name" value="Periplasmic binding protein-like II"/>
    <property type="match status" value="1"/>
</dbReference>
<name>A0AAV8WR02_9CUCU</name>
<dbReference type="Pfam" id="PF00060">
    <property type="entry name" value="Lig_chan"/>
    <property type="match status" value="1"/>
</dbReference>
<evidence type="ECO:0000313" key="12">
    <source>
        <dbReference type="Proteomes" id="UP001162156"/>
    </source>
</evidence>
<evidence type="ECO:0000256" key="6">
    <source>
        <dbReference type="ARBA" id="ARBA00023136"/>
    </source>
</evidence>
<accession>A0AAV8WR02</accession>
<evidence type="ECO:0000256" key="2">
    <source>
        <dbReference type="ARBA" id="ARBA00008685"/>
    </source>
</evidence>
<comment type="similarity">
    <text evidence="2">Belongs to the glutamate-gated ion channel (TC 1.A.10.1) family.</text>
</comment>
<feature type="transmembrane region" description="Helical" evidence="9">
    <location>
        <begin position="60"/>
        <end position="85"/>
    </location>
</feature>
<comment type="subcellular location">
    <subcellularLocation>
        <location evidence="1">Cell membrane</location>
        <topology evidence="1">Multi-pass membrane protein</topology>
    </subcellularLocation>
</comment>
<comment type="caution">
    <text evidence="11">The sequence shown here is derived from an EMBL/GenBank/DDBJ whole genome shotgun (WGS) entry which is preliminary data.</text>
</comment>
<evidence type="ECO:0000256" key="5">
    <source>
        <dbReference type="ARBA" id="ARBA00022989"/>
    </source>
</evidence>
<evidence type="ECO:0000256" key="7">
    <source>
        <dbReference type="ARBA" id="ARBA00023170"/>
    </source>
</evidence>